<proteinExistence type="predicted"/>
<dbReference type="SUPFAM" id="SSF48452">
    <property type="entry name" value="TPR-like"/>
    <property type="match status" value="1"/>
</dbReference>
<keyword evidence="4" id="KW-1185">Reference proteome</keyword>
<feature type="region of interest" description="Disordered" evidence="1">
    <location>
        <begin position="1"/>
        <end position="28"/>
    </location>
</feature>
<sequence length="458" mass="49583">MSLVNDMLRDLDQRQRQGSEGYTPVPTRKSGPSRLFLAIASLLVIGIVGFLLMDFLGLNKKLMTQTSPVAAVPEESVVPHNEPTFQAVSTESQQVPEAVNEDKSAAVANRISAINWMQTGPAQGHLTFWLDQTAPYVVHAKGSKQLDIELQSVDLAAAPPSSLGALLNGMDIIASDAGSRFRLSSAHDVEFKAHLKRDPARLQISVAQRLPDTATTPPKAEVAIQDQDTVPPPTTSASPPQPSPDVEAPDIAPAKPTIAAKPVEKPVQKKVQRRVTDASVVRAAKRLLGKGQTAAAQAQLERHVSQQPQALQSRYLLAQIYLAQADYSAVAQQLQHAPNNLSWALLRARAALQQGQPNAALQRLKAFPEGAAREDYLELFAAAQQQLGAHQQAVAHYVKLLELNTQNGRAWLNMGVSLEHLQQPAKARDAYQNALKVPTLDGAARTFATQQLQRLAAR</sequence>
<dbReference type="Gene3D" id="1.25.40.10">
    <property type="entry name" value="Tetratricopeptide repeat domain"/>
    <property type="match status" value="2"/>
</dbReference>
<feature type="transmembrane region" description="Helical" evidence="2">
    <location>
        <begin position="35"/>
        <end position="56"/>
    </location>
</feature>
<feature type="compositionally biased region" description="Basic and acidic residues" evidence="1">
    <location>
        <begin position="7"/>
        <end position="17"/>
    </location>
</feature>
<dbReference type="InterPro" id="IPR011990">
    <property type="entry name" value="TPR-like_helical_dom_sf"/>
</dbReference>
<feature type="compositionally biased region" description="Low complexity" evidence="1">
    <location>
        <begin position="249"/>
        <end position="261"/>
    </location>
</feature>
<keyword evidence="2" id="KW-0812">Transmembrane</keyword>
<dbReference type="AlphaFoldDB" id="A0A437Q592"/>
<accession>A0A437Q592</accession>
<keyword evidence="2" id="KW-1133">Transmembrane helix</keyword>
<feature type="region of interest" description="Disordered" evidence="1">
    <location>
        <begin position="208"/>
        <end position="271"/>
    </location>
</feature>
<dbReference type="InterPro" id="IPR019734">
    <property type="entry name" value="TPR_rpt"/>
</dbReference>
<comment type="caution">
    <text evidence="3">The sequence shown here is derived from an EMBL/GenBank/DDBJ whole genome shotgun (WGS) entry which is preliminary data.</text>
</comment>
<name>A0A437Q592_9GAMM</name>
<dbReference type="RefSeq" id="WP_127694953.1">
    <property type="nucleotide sequence ID" value="NZ_SACQ01000007.1"/>
</dbReference>
<evidence type="ECO:0000313" key="4">
    <source>
        <dbReference type="Proteomes" id="UP000282818"/>
    </source>
</evidence>
<feature type="compositionally biased region" description="Pro residues" evidence="1">
    <location>
        <begin position="230"/>
        <end position="243"/>
    </location>
</feature>
<keyword evidence="2" id="KW-0472">Membrane</keyword>
<evidence type="ECO:0000256" key="1">
    <source>
        <dbReference type="SAM" id="MobiDB-lite"/>
    </source>
</evidence>
<reference evidence="3 4" key="1">
    <citation type="submission" date="2019-01" db="EMBL/GenBank/DDBJ databases">
        <authorList>
            <person name="Chen W.-M."/>
        </authorList>
    </citation>
    <scope>NUCLEOTIDE SEQUENCE [LARGE SCALE GENOMIC DNA]</scope>
    <source>
        <strain evidence="3 4">HPM-16</strain>
    </source>
</reference>
<evidence type="ECO:0000256" key="2">
    <source>
        <dbReference type="SAM" id="Phobius"/>
    </source>
</evidence>
<evidence type="ECO:0000313" key="3">
    <source>
        <dbReference type="EMBL" id="RVU29669.1"/>
    </source>
</evidence>
<protein>
    <submittedName>
        <fullName evidence="3">Uncharacterized protein</fullName>
    </submittedName>
</protein>
<dbReference type="EMBL" id="SACQ01000007">
    <property type="protein sequence ID" value="RVU29669.1"/>
    <property type="molecule type" value="Genomic_DNA"/>
</dbReference>
<gene>
    <name evidence="3" type="ORF">EOE65_14020</name>
</gene>
<dbReference type="Proteomes" id="UP000282818">
    <property type="component" value="Unassembled WGS sequence"/>
</dbReference>
<dbReference type="SMART" id="SM00028">
    <property type="entry name" value="TPR"/>
    <property type="match status" value="2"/>
</dbReference>
<organism evidence="3 4">
    <name type="scientific">Neptunomonas marina</name>
    <dbReference type="NCBI Taxonomy" id="1815562"/>
    <lineage>
        <taxon>Bacteria</taxon>
        <taxon>Pseudomonadati</taxon>
        <taxon>Pseudomonadota</taxon>
        <taxon>Gammaproteobacteria</taxon>
        <taxon>Oceanospirillales</taxon>
        <taxon>Oceanospirillaceae</taxon>
        <taxon>Neptunomonas</taxon>
    </lineage>
</organism>